<evidence type="ECO:0000256" key="1">
    <source>
        <dbReference type="SAM" id="MobiDB-lite"/>
    </source>
</evidence>
<name>A0A6I6MPB1_9ACTN</name>
<feature type="transmembrane region" description="Helical" evidence="2">
    <location>
        <begin position="6"/>
        <end position="27"/>
    </location>
</feature>
<organism evidence="3 4">
    <name type="scientific">Streptomyces broussonetiae</name>
    <dbReference type="NCBI Taxonomy" id="2686304"/>
    <lineage>
        <taxon>Bacteria</taxon>
        <taxon>Bacillati</taxon>
        <taxon>Actinomycetota</taxon>
        <taxon>Actinomycetes</taxon>
        <taxon>Kitasatosporales</taxon>
        <taxon>Streptomycetaceae</taxon>
        <taxon>Streptomyces</taxon>
    </lineage>
</organism>
<evidence type="ECO:0000256" key="2">
    <source>
        <dbReference type="SAM" id="Phobius"/>
    </source>
</evidence>
<keyword evidence="4" id="KW-1185">Reference proteome</keyword>
<evidence type="ECO:0000313" key="3">
    <source>
        <dbReference type="EMBL" id="QHA02053.1"/>
    </source>
</evidence>
<accession>A0A6I6MPB1</accession>
<reference evidence="3 4" key="1">
    <citation type="submission" date="2019-12" db="EMBL/GenBank/DDBJ databases">
        <title>Streptomyces sp. strain T44 isolated from rhizosphere soil of Broussonetia papyrifera.</title>
        <authorList>
            <person name="Mo P."/>
        </authorList>
    </citation>
    <scope>NUCLEOTIDE SEQUENCE [LARGE SCALE GENOMIC DNA]</scope>
    <source>
        <strain evidence="3 4">T44</strain>
    </source>
</reference>
<sequence>MGLHWAWHALAVAGACRMTAVAFDAIVRRVVRTASQARDEQHMCAHVFAPPPALPAGPRPDAGIAVPPPAVEEQ</sequence>
<keyword evidence="2" id="KW-0812">Transmembrane</keyword>
<dbReference type="Proteomes" id="UP000436138">
    <property type="component" value="Chromosome"/>
</dbReference>
<gene>
    <name evidence="3" type="ORF">GQF42_00545</name>
</gene>
<feature type="region of interest" description="Disordered" evidence="1">
    <location>
        <begin position="52"/>
        <end position="74"/>
    </location>
</feature>
<evidence type="ECO:0000313" key="4">
    <source>
        <dbReference type="Proteomes" id="UP000436138"/>
    </source>
</evidence>
<keyword evidence="2" id="KW-1133">Transmembrane helix</keyword>
<proteinExistence type="predicted"/>
<dbReference type="RefSeq" id="WP_158916708.1">
    <property type="nucleotide sequence ID" value="NZ_CP047020.1"/>
</dbReference>
<dbReference type="AlphaFoldDB" id="A0A6I6MPB1"/>
<dbReference type="KEGG" id="sbro:GQF42_00545"/>
<protein>
    <submittedName>
        <fullName evidence="3">Uncharacterized protein</fullName>
    </submittedName>
</protein>
<keyword evidence="2" id="KW-0472">Membrane</keyword>
<dbReference type="EMBL" id="CP047020">
    <property type="protein sequence ID" value="QHA02053.1"/>
    <property type="molecule type" value="Genomic_DNA"/>
</dbReference>